<dbReference type="InterPro" id="IPR002313">
    <property type="entry name" value="Lys-tRNA-ligase_II"/>
</dbReference>
<evidence type="ECO:0000256" key="6">
    <source>
        <dbReference type="ARBA" id="ARBA00022741"/>
    </source>
</evidence>
<dbReference type="HAMAP" id="MF_00252">
    <property type="entry name" value="Lys_tRNA_synth_class2"/>
    <property type="match status" value="1"/>
</dbReference>
<dbReference type="InterPro" id="IPR044136">
    <property type="entry name" value="Lys-tRNA-ligase_II_N"/>
</dbReference>
<dbReference type="Pfam" id="PF00152">
    <property type="entry name" value="tRNA-synt_2"/>
    <property type="match status" value="1"/>
</dbReference>
<dbReference type="PROSITE" id="PS50862">
    <property type="entry name" value="AA_TRNA_LIGASE_II"/>
    <property type="match status" value="1"/>
</dbReference>
<keyword evidence="4" id="KW-0963">Cytoplasm</keyword>
<evidence type="ECO:0000256" key="3">
    <source>
        <dbReference type="ARBA" id="ARBA00013166"/>
    </source>
</evidence>
<gene>
    <name evidence="15" type="ORF">S40285_03657</name>
</gene>
<dbReference type="InterPro" id="IPR045864">
    <property type="entry name" value="aa-tRNA-synth_II/BPL/LPL"/>
</dbReference>
<dbReference type="AlphaFoldDB" id="A0A084QTL8"/>
<proteinExistence type="inferred from homology"/>
<dbReference type="GO" id="GO:0005829">
    <property type="term" value="C:cytosol"/>
    <property type="evidence" value="ECO:0007669"/>
    <property type="project" value="TreeGrafter"/>
</dbReference>
<keyword evidence="7" id="KW-0067">ATP-binding</keyword>
<evidence type="ECO:0000256" key="9">
    <source>
        <dbReference type="ARBA" id="ARBA00023146"/>
    </source>
</evidence>
<keyword evidence="6" id="KW-0547">Nucleotide-binding</keyword>
<evidence type="ECO:0000313" key="16">
    <source>
        <dbReference type="Proteomes" id="UP000028524"/>
    </source>
</evidence>
<dbReference type="NCBIfam" id="TIGR00499">
    <property type="entry name" value="lysS_bact"/>
    <property type="match status" value="1"/>
</dbReference>
<reference evidence="15 16" key="1">
    <citation type="journal article" date="2014" name="BMC Genomics">
        <title>Comparative genome sequencing reveals chemotype-specific gene clusters in the toxigenic black mold Stachybotrys.</title>
        <authorList>
            <person name="Semeiks J."/>
            <person name="Borek D."/>
            <person name="Otwinowski Z."/>
            <person name="Grishin N.V."/>
        </authorList>
    </citation>
    <scope>NUCLEOTIDE SEQUENCE [LARGE SCALE GENOMIC DNA]</scope>
    <source>
        <strain evidence="15 16">IBT 40285</strain>
    </source>
</reference>
<organism evidence="15 16">
    <name type="scientific">Stachybotrys chlorohalonatus (strain IBT 40285)</name>
    <dbReference type="NCBI Taxonomy" id="1283841"/>
    <lineage>
        <taxon>Eukaryota</taxon>
        <taxon>Fungi</taxon>
        <taxon>Dikarya</taxon>
        <taxon>Ascomycota</taxon>
        <taxon>Pezizomycotina</taxon>
        <taxon>Sordariomycetes</taxon>
        <taxon>Hypocreomycetidae</taxon>
        <taxon>Hypocreales</taxon>
        <taxon>Stachybotryaceae</taxon>
        <taxon>Stachybotrys</taxon>
    </lineage>
</organism>
<dbReference type="Proteomes" id="UP000028524">
    <property type="component" value="Unassembled WGS sequence"/>
</dbReference>
<dbReference type="FunFam" id="2.40.50.140:FF:000050">
    <property type="entry name" value="Lysine--tRNA ligase"/>
    <property type="match status" value="1"/>
</dbReference>
<evidence type="ECO:0000256" key="11">
    <source>
        <dbReference type="ARBA" id="ARBA00048573"/>
    </source>
</evidence>
<dbReference type="InterPro" id="IPR012340">
    <property type="entry name" value="NA-bd_OB-fold"/>
</dbReference>
<dbReference type="OrthoDB" id="21243at2759"/>
<dbReference type="GO" id="GO:0004824">
    <property type="term" value="F:lysine-tRNA ligase activity"/>
    <property type="evidence" value="ECO:0007669"/>
    <property type="project" value="UniProtKB-EC"/>
</dbReference>
<evidence type="ECO:0000256" key="12">
    <source>
        <dbReference type="ARBA" id="ARBA00067316"/>
    </source>
</evidence>
<dbReference type="SUPFAM" id="SSF50249">
    <property type="entry name" value="Nucleic acid-binding proteins"/>
    <property type="match status" value="1"/>
</dbReference>
<keyword evidence="5" id="KW-0436">Ligase</keyword>
<comment type="similarity">
    <text evidence="2">Belongs to the class-II aminoacyl-tRNA synthetase family.</text>
</comment>
<dbReference type="InterPro" id="IPR018149">
    <property type="entry name" value="Lys-tRNA-synth_II_C"/>
</dbReference>
<dbReference type="GO" id="GO:0006430">
    <property type="term" value="P:lysyl-tRNA aminoacylation"/>
    <property type="evidence" value="ECO:0007669"/>
    <property type="project" value="InterPro"/>
</dbReference>
<dbReference type="Gene3D" id="2.40.50.140">
    <property type="entry name" value="Nucleic acid-binding proteins"/>
    <property type="match status" value="1"/>
</dbReference>
<keyword evidence="9" id="KW-0030">Aminoacyl-tRNA synthetase</keyword>
<feature type="compositionally biased region" description="Basic and acidic residues" evidence="13">
    <location>
        <begin position="37"/>
        <end position="66"/>
    </location>
</feature>
<dbReference type="EMBL" id="KL660210">
    <property type="protein sequence ID" value="KFA67303.1"/>
    <property type="molecule type" value="Genomic_DNA"/>
</dbReference>
<keyword evidence="8" id="KW-0648">Protein biosynthesis</keyword>
<dbReference type="SUPFAM" id="SSF55681">
    <property type="entry name" value="Class II aaRS and biotin synthetases"/>
    <property type="match status" value="1"/>
</dbReference>
<evidence type="ECO:0000313" key="15">
    <source>
        <dbReference type="EMBL" id="KFA67303.1"/>
    </source>
</evidence>
<dbReference type="FunFam" id="3.30.930.10:FF:000238">
    <property type="entry name" value="Lysine--tRNA ligase"/>
    <property type="match status" value="1"/>
</dbReference>
<comment type="subcellular location">
    <subcellularLocation>
        <location evidence="1">Cytoplasm</location>
    </subcellularLocation>
</comment>
<dbReference type="PANTHER" id="PTHR42918">
    <property type="entry name" value="LYSYL-TRNA SYNTHETASE"/>
    <property type="match status" value="1"/>
</dbReference>
<dbReference type="InterPro" id="IPR006195">
    <property type="entry name" value="aa-tRNA-synth_II"/>
</dbReference>
<evidence type="ECO:0000256" key="5">
    <source>
        <dbReference type="ARBA" id="ARBA00022598"/>
    </source>
</evidence>
<evidence type="ECO:0000256" key="13">
    <source>
        <dbReference type="SAM" id="MobiDB-lite"/>
    </source>
</evidence>
<dbReference type="EC" id="6.1.1.6" evidence="3"/>
<dbReference type="GO" id="GO:0005524">
    <property type="term" value="F:ATP binding"/>
    <property type="evidence" value="ECO:0007669"/>
    <property type="project" value="UniProtKB-KW"/>
</dbReference>
<keyword evidence="16" id="KW-1185">Reference proteome</keyword>
<dbReference type="CDD" id="cd00775">
    <property type="entry name" value="LysRS_core"/>
    <property type="match status" value="1"/>
</dbReference>
<dbReference type="InterPro" id="IPR004364">
    <property type="entry name" value="Aa-tRNA-synt_II"/>
</dbReference>
<dbReference type="InterPro" id="IPR034762">
    <property type="entry name" value="Lys-tRNA-ligase_II_bac/euk"/>
</dbReference>
<feature type="region of interest" description="Disordered" evidence="13">
    <location>
        <begin position="37"/>
        <end position="80"/>
    </location>
</feature>
<dbReference type="PRINTS" id="PR00982">
    <property type="entry name" value="TRNASYNTHLYS"/>
</dbReference>
<dbReference type="CDD" id="cd04322">
    <property type="entry name" value="LysRS_N"/>
    <property type="match status" value="1"/>
</dbReference>
<dbReference type="NCBIfam" id="NF001756">
    <property type="entry name" value="PRK00484.1"/>
    <property type="match status" value="1"/>
</dbReference>
<evidence type="ECO:0000256" key="1">
    <source>
        <dbReference type="ARBA" id="ARBA00004496"/>
    </source>
</evidence>
<dbReference type="PIRSF" id="PIRSF039101">
    <property type="entry name" value="LysRS2"/>
    <property type="match status" value="1"/>
</dbReference>
<evidence type="ECO:0000256" key="10">
    <source>
        <dbReference type="ARBA" id="ARBA00030563"/>
    </source>
</evidence>
<evidence type="ECO:0000256" key="8">
    <source>
        <dbReference type="ARBA" id="ARBA00022917"/>
    </source>
</evidence>
<evidence type="ECO:0000256" key="4">
    <source>
        <dbReference type="ARBA" id="ARBA00022490"/>
    </source>
</evidence>
<dbReference type="OMA" id="DFRNEGM"/>
<accession>A0A084QTL8</accession>
<sequence length="590" mass="67086">MADNQAPPADGAAANDAAAALAKLHLDEVTGEMISKTELKKRQKAREKEAAKAEKAAEKAAKEPKEPSAASKKNAELAEQDLTPNQYFEIRSRTVNELHAQGKAYPHKFHVTYDIRKFESEFSHLKSGESDKSRIIQLAGRIFVRRSSGNKLYFYDIRSDATQADNLQEGSPSFEEQHVNLRRGDIIGIRGYPTRTNPKNKQNSDDEYYGELSIAATEVTLLSPCLHQIPLDRYGFKNPEQRFRQRYLDLMVNDKAREVFITRAKVDTYIRRWFDDRDFVAVQTPMLNAIAGGATAKPFITHHNDLNMDMFLRVAPELYLKMLVVGGLNRVYEIGRQFRNESMDLTHNPEFTTLEFYMAYADVNDLMDMTEELVSGLVKHVHGSYETTYHNVKGEEFKINWQAPWRRIDMIPSLEEIVGEKFPPADQLHTDETGEFLKKVLAKTGVECNPPLTNARMLDALVGEYLEEQCVNPTFITGHPLMMSPLAKSSRSTPGLCERFEAFVCKKEIVNAYTELNVAAEQRLRFEEQARQKAQGDDEAQMVDETFCRALEHALPPTGGFGMGIDRMIMFLTDNYSIREVLAFPTMKPE</sequence>
<dbReference type="Gene3D" id="3.30.930.10">
    <property type="entry name" value="Bira Bifunctional Protein, Domain 2"/>
    <property type="match status" value="1"/>
</dbReference>
<name>A0A084QTL8_STAC4</name>
<dbReference type="HOGENOM" id="CLU_008255_6_0_1"/>
<dbReference type="GO" id="GO:0000049">
    <property type="term" value="F:tRNA binding"/>
    <property type="evidence" value="ECO:0007669"/>
    <property type="project" value="TreeGrafter"/>
</dbReference>
<feature type="domain" description="Aminoacyl-transfer RNA synthetases class-II family profile" evidence="14">
    <location>
        <begin position="263"/>
        <end position="589"/>
    </location>
</feature>
<comment type="catalytic activity">
    <reaction evidence="11">
        <text>tRNA(Lys) + L-lysine + ATP = L-lysyl-tRNA(Lys) + AMP + diphosphate</text>
        <dbReference type="Rhea" id="RHEA:20792"/>
        <dbReference type="Rhea" id="RHEA-COMP:9696"/>
        <dbReference type="Rhea" id="RHEA-COMP:9697"/>
        <dbReference type="ChEBI" id="CHEBI:30616"/>
        <dbReference type="ChEBI" id="CHEBI:32551"/>
        <dbReference type="ChEBI" id="CHEBI:33019"/>
        <dbReference type="ChEBI" id="CHEBI:78442"/>
        <dbReference type="ChEBI" id="CHEBI:78529"/>
        <dbReference type="ChEBI" id="CHEBI:456215"/>
        <dbReference type="EC" id="6.1.1.6"/>
    </reaction>
</comment>
<protein>
    <recommendedName>
        <fullName evidence="12">Probable lysine--tRNA ligase, cytoplasmic</fullName>
        <ecNumber evidence="3">6.1.1.6</ecNumber>
    </recommendedName>
    <alternativeName>
        <fullName evidence="10">Lysyl-tRNA synthetase</fullName>
    </alternativeName>
</protein>
<dbReference type="InParanoid" id="A0A084QTL8"/>
<dbReference type="PANTHER" id="PTHR42918:SF9">
    <property type="entry name" value="LYSINE--TRNA LIGASE"/>
    <property type="match status" value="1"/>
</dbReference>
<dbReference type="STRING" id="1283841.A0A084QTL8"/>
<evidence type="ECO:0000259" key="14">
    <source>
        <dbReference type="PROSITE" id="PS50862"/>
    </source>
</evidence>
<dbReference type="FunCoup" id="A0A084QTL8">
    <property type="interactions" value="1158"/>
</dbReference>
<evidence type="ECO:0000256" key="7">
    <source>
        <dbReference type="ARBA" id="ARBA00022840"/>
    </source>
</evidence>
<evidence type="ECO:0000256" key="2">
    <source>
        <dbReference type="ARBA" id="ARBA00008226"/>
    </source>
</evidence>